<dbReference type="InterPro" id="IPR002885">
    <property type="entry name" value="PPR_rpt"/>
</dbReference>
<dbReference type="FunFam" id="1.25.40.10:FF:000073">
    <property type="entry name" value="Pentatricopeptide repeat-containing protein chloroplastic"/>
    <property type="match status" value="1"/>
</dbReference>
<feature type="repeat" description="PPR" evidence="3">
    <location>
        <begin position="738"/>
        <end position="772"/>
    </location>
</feature>
<feature type="repeat" description="PPR" evidence="3">
    <location>
        <begin position="636"/>
        <end position="670"/>
    </location>
</feature>
<dbReference type="FunFam" id="1.25.40.10:FF:000227">
    <property type="entry name" value="Pentatricopeptide repeat-containing protein At3g13880"/>
    <property type="match status" value="1"/>
</dbReference>
<feature type="non-terminal residue" evidence="4">
    <location>
        <position position="1"/>
    </location>
</feature>
<name>A0A9D4ZMX4_ADICA</name>
<dbReference type="AlphaFoldDB" id="A0A9D4ZMX4"/>
<keyword evidence="5" id="KW-1185">Reference proteome</keyword>
<dbReference type="InterPro" id="IPR011990">
    <property type="entry name" value="TPR-like_helical_dom_sf"/>
</dbReference>
<dbReference type="FunFam" id="1.25.40.10:FF:000205">
    <property type="entry name" value="Pentatricopeptide repeat-containing protein, mitochondrial"/>
    <property type="match status" value="1"/>
</dbReference>
<dbReference type="SUPFAM" id="SSF48452">
    <property type="entry name" value="TPR-like"/>
    <property type="match status" value="1"/>
</dbReference>
<evidence type="ECO:0000256" key="3">
    <source>
        <dbReference type="PROSITE-ProRule" id="PRU00708"/>
    </source>
</evidence>
<dbReference type="InterPro" id="IPR046960">
    <property type="entry name" value="PPR_At4g14850-like_plant"/>
</dbReference>
<evidence type="ECO:0000256" key="1">
    <source>
        <dbReference type="ARBA" id="ARBA00022737"/>
    </source>
</evidence>
<comment type="caution">
    <text evidence="4">The sequence shown here is derived from an EMBL/GenBank/DDBJ whole genome shotgun (WGS) entry which is preliminary data.</text>
</comment>
<dbReference type="Pfam" id="PF01535">
    <property type="entry name" value="PPR"/>
    <property type="match status" value="3"/>
</dbReference>
<dbReference type="EMBL" id="JABFUD020000004">
    <property type="protein sequence ID" value="KAI5081354.1"/>
    <property type="molecule type" value="Genomic_DNA"/>
</dbReference>
<gene>
    <name evidence="4" type="ORF">GOP47_0004537</name>
</gene>
<evidence type="ECO:0008006" key="6">
    <source>
        <dbReference type="Google" id="ProtNLM"/>
    </source>
</evidence>
<feature type="repeat" description="PPR" evidence="3">
    <location>
        <begin position="228"/>
        <end position="262"/>
    </location>
</feature>
<evidence type="ECO:0000256" key="2">
    <source>
        <dbReference type="ARBA" id="ARBA00061659"/>
    </source>
</evidence>
<dbReference type="Gene3D" id="1.25.40.10">
    <property type="entry name" value="Tetratricopeptide repeat domain"/>
    <property type="match status" value="7"/>
</dbReference>
<dbReference type="PROSITE" id="PS51375">
    <property type="entry name" value="PPR"/>
    <property type="match status" value="8"/>
</dbReference>
<evidence type="ECO:0000313" key="5">
    <source>
        <dbReference type="Proteomes" id="UP000886520"/>
    </source>
</evidence>
<dbReference type="GO" id="GO:0003723">
    <property type="term" value="F:RNA binding"/>
    <property type="evidence" value="ECO:0007669"/>
    <property type="project" value="InterPro"/>
</dbReference>
<dbReference type="FunFam" id="1.25.40.10:FF:000144">
    <property type="entry name" value="Pentatricopeptide repeat-containing protein, mitochondrial"/>
    <property type="match status" value="1"/>
</dbReference>
<reference evidence="4" key="1">
    <citation type="submission" date="2021-01" db="EMBL/GenBank/DDBJ databases">
        <title>Adiantum capillus-veneris genome.</title>
        <authorList>
            <person name="Fang Y."/>
            <person name="Liao Q."/>
        </authorList>
    </citation>
    <scope>NUCLEOTIDE SEQUENCE</scope>
    <source>
        <strain evidence="4">H3</strain>
        <tissue evidence="4">Leaf</tissue>
    </source>
</reference>
<keyword evidence="1" id="KW-0677">Repeat</keyword>
<feature type="repeat" description="PPR" evidence="3">
    <location>
        <begin position="534"/>
        <end position="568"/>
    </location>
</feature>
<accession>A0A9D4ZMX4</accession>
<feature type="repeat" description="PPR" evidence="3">
    <location>
        <begin position="432"/>
        <end position="466"/>
    </location>
</feature>
<dbReference type="NCBIfam" id="TIGR00756">
    <property type="entry name" value="PPR"/>
    <property type="match status" value="8"/>
</dbReference>
<dbReference type="GO" id="GO:0009451">
    <property type="term" value="P:RNA modification"/>
    <property type="evidence" value="ECO:0007669"/>
    <property type="project" value="InterPro"/>
</dbReference>
<feature type="repeat" description="PPR" evidence="3">
    <location>
        <begin position="330"/>
        <end position="364"/>
    </location>
</feature>
<dbReference type="OrthoDB" id="1902039at2759"/>
<proteinExistence type="inferred from homology"/>
<comment type="similarity">
    <text evidence="2">Belongs to the PPR family. PCMP-E subfamily.</text>
</comment>
<dbReference type="Pfam" id="PF13041">
    <property type="entry name" value="PPR_2"/>
    <property type="match status" value="8"/>
</dbReference>
<dbReference type="PANTHER" id="PTHR24015:SF739">
    <property type="entry name" value="OS03G0644200 PROTEIN"/>
    <property type="match status" value="1"/>
</dbReference>
<dbReference type="PANTHER" id="PTHR24015">
    <property type="entry name" value="OS07G0578800 PROTEIN-RELATED"/>
    <property type="match status" value="1"/>
</dbReference>
<feature type="repeat" description="PPR" evidence="3">
    <location>
        <begin position="840"/>
        <end position="874"/>
    </location>
</feature>
<feature type="repeat" description="PPR" evidence="3">
    <location>
        <begin position="126"/>
        <end position="160"/>
    </location>
</feature>
<evidence type="ECO:0000313" key="4">
    <source>
        <dbReference type="EMBL" id="KAI5081354.1"/>
    </source>
</evidence>
<organism evidence="4 5">
    <name type="scientific">Adiantum capillus-veneris</name>
    <name type="common">Maidenhair fern</name>
    <dbReference type="NCBI Taxonomy" id="13818"/>
    <lineage>
        <taxon>Eukaryota</taxon>
        <taxon>Viridiplantae</taxon>
        <taxon>Streptophyta</taxon>
        <taxon>Embryophyta</taxon>
        <taxon>Tracheophyta</taxon>
        <taxon>Polypodiopsida</taxon>
        <taxon>Polypodiidae</taxon>
        <taxon>Polypodiales</taxon>
        <taxon>Pteridineae</taxon>
        <taxon>Pteridaceae</taxon>
        <taxon>Vittarioideae</taxon>
        <taxon>Adiantum</taxon>
    </lineage>
</organism>
<dbReference type="GO" id="GO:0005739">
    <property type="term" value="C:mitochondrion"/>
    <property type="evidence" value="ECO:0007669"/>
    <property type="project" value="UniProtKB-ARBA"/>
</dbReference>
<dbReference type="FunFam" id="1.25.40.10:FF:000031">
    <property type="entry name" value="Pentatricopeptide repeat-containing protein mitochondrial"/>
    <property type="match status" value="4"/>
</dbReference>
<sequence length="889" mass="97142">RSYEATTCKRLESKCHCSLHVVERAGARAQARFVLSLGTSGFVFTEHRPTQTNVERNRMSFFFVNSLTNCAKKKDLYQGTRIHAHIRDSGLLEKNTYLGNIIISMYVKCGAFVRAQQVVDELLVPDVVSWNTLIAGYAQQGRGQEALGCFQRMRSEGISPNAITYACILKACGTMQNADMGQEIHDDIVTQGLLKQNVMLGNALVDMYAKCGVLQKAQKVLEELPVRNVVSWSALIAGYVQQGQGQEALCCFQQLQREGISPNAITYTCILKACGLMQDADMGKRIHNDIFSQGLLEKDVVLGNALVDMYAKCGVLQKAQKVLDELPVRDVVSWSALIVGYVQQGQGQEALSCYQRMQSEGISPNAITYASILKACGTTRDVDMGKKIHDDIVSQELLKKNVVLGTSLVDMYAKCGVLHKAQKVLQELPVRDVGSWNALITGYAQQGQGQKALDCFQRMRSEGISPDAITYACILKACGTTQGADMGKRIHEDVVSQGLLKENVVLGTALVDMYAKCGVLQKAQKVLEELPVLNVVSWNALIGGYTQQGQGQEALCCFQRMQSEGVSPDAITYAYILKACGTTQDVDMGEKIHDGIVGQGLLKKEEVLGTALVDMYAKCGVLQKAQKVLDELPVRNVGSWSALIAGYVQQGQSEEAVGCFQRMRGEGISPDAITYACILKACGTMQDADMGKSIHDDIVSQGLLKKNVMLGTALVDMYAKCGVLQRAQKVLEELPARDVISWSALIAGYVQQGQGQEAMGCFRWMRGEGIFPDAITYACILKACVTMKNVDMGKKIHDDINSQGLLKKNVALGNALVDMYAKCGVLERAQKVLEELPVRNIDSWNALIAGYADQGQGEEARGCFQRMGREGISPDEISYVLVLKAMLTS</sequence>
<protein>
    <recommendedName>
        <fullName evidence="6">Pentatricopeptide repeat-containing protein</fullName>
    </recommendedName>
</protein>
<dbReference type="Proteomes" id="UP000886520">
    <property type="component" value="Chromosome 4"/>
</dbReference>